<organism evidence="3 4">
    <name type="scientific">Polarella glacialis</name>
    <name type="common">Dinoflagellate</name>
    <dbReference type="NCBI Taxonomy" id="89957"/>
    <lineage>
        <taxon>Eukaryota</taxon>
        <taxon>Sar</taxon>
        <taxon>Alveolata</taxon>
        <taxon>Dinophyceae</taxon>
        <taxon>Suessiales</taxon>
        <taxon>Suessiaceae</taxon>
        <taxon>Polarella</taxon>
    </lineage>
</organism>
<keyword evidence="2" id="KW-0812">Transmembrane</keyword>
<evidence type="ECO:0000256" key="2">
    <source>
        <dbReference type="SAM" id="Phobius"/>
    </source>
</evidence>
<feature type="non-terminal residue" evidence="3">
    <location>
        <position position="110"/>
    </location>
</feature>
<reference evidence="3" key="1">
    <citation type="submission" date="2021-02" db="EMBL/GenBank/DDBJ databases">
        <authorList>
            <person name="Dougan E. K."/>
            <person name="Rhodes N."/>
            <person name="Thang M."/>
            <person name="Chan C."/>
        </authorList>
    </citation>
    <scope>NUCLEOTIDE SEQUENCE</scope>
</reference>
<comment type="caution">
    <text evidence="3">The sequence shown here is derived from an EMBL/GenBank/DDBJ whole genome shotgun (WGS) entry which is preliminary data.</text>
</comment>
<feature type="compositionally biased region" description="Low complexity" evidence="1">
    <location>
        <begin position="22"/>
        <end position="48"/>
    </location>
</feature>
<gene>
    <name evidence="3" type="ORF">PGLA1383_LOCUS22430</name>
</gene>
<dbReference type="Proteomes" id="UP000654075">
    <property type="component" value="Unassembled WGS sequence"/>
</dbReference>
<dbReference type="EMBL" id="CAJNNV010016202">
    <property type="protein sequence ID" value="CAE8604257.1"/>
    <property type="molecule type" value="Genomic_DNA"/>
</dbReference>
<dbReference type="AlphaFoldDB" id="A0A813EV92"/>
<keyword evidence="2" id="KW-0472">Membrane</keyword>
<accession>A0A813EV92</accession>
<evidence type="ECO:0000313" key="4">
    <source>
        <dbReference type="Proteomes" id="UP000654075"/>
    </source>
</evidence>
<name>A0A813EV92_POLGL</name>
<evidence type="ECO:0000313" key="3">
    <source>
        <dbReference type="EMBL" id="CAE8604257.1"/>
    </source>
</evidence>
<keyword evidence="4" id="KW-1185">Reference proteome</keyword>
<feature type="compositionally biased region" description="Polar residues" evidence="1">
    <location>
        <begin position="49"/>
        <end position="58"/>
    </location>
</feature>
<evidence type="ECO:0000256" key="1">
    <source>
        <dbReference type="SAM" id="MobiDB-lite"/>
    </source>
</evidence>
<keyword evidence="2" id="KW-1133">Transmembrane helix</keyword>
<protein>
    <submittedName>
        <fullName evidence="3">Uncharacterized protein</fullName>
    </submittedName>
</protein>
<feature type="region of interest" description="Disordered" evidence="1">
    <location>
        <begin position="22"/>
        <end position="58"/>
    </location>
</feature>
<proteinExistence type="predicted"/>
<sequence length="110" mass="12182">MSDTHEMYYFYFYFNNNSNSNNNTNSNSDSNSNSNSNNNNNKSSSSSNTGASLDCSSLTPRPPNVYVAGSSQYNKPFTNNQDATSSCCLLSFPLFFLFVSILFTVGWLNS</sequence>
<feature type="transmembrane region" description="Helical" evidence="2">
    <location>
        <begin position="89"/>
        <end position="108"/>
    </location>
</feature>